<comment type="similarity">
    <text evidence="2">Belongs to the EamA transporter family.</text>
</comment>
<evidence type="ECO:0000256" key="4">
    <source>
        <dbReference type="ARBA" id="ARBA00022692"/>
    </source>
</evidence>
<feature type="transmembrane region" description="Helical" evidence="7">
    <location>
        <begin position="7"/>
        <end position="27"/>
    </location>
</feature>
<dbReference type="PANTHER" id="PTHR32322">
    <property type="entry name" value="INNER MEMBRANE TRANSPORTER"/>
    <property type="match status" value="1"/>
</dbReference>
<dbReference type="RefSeq" id="WP_343795840.1">
    <property type="nucleotide sequence ID" value="NZ_BAAADJ010000004.1"/>
</dbReference>
<feature type="transmembrane region" description="Helical" evidence="7">
    <location>
        <begin position="271"/>
        <end position="291"/>
    </location>
</feature>
<evidence type="ECO:0000256" key="3">
    <source>
        <dbReference type="ARBA" id="ARBA00022475"/>
    </source>
</evidence>
<feature type="transmembrane region" description="Helical" evidence="7">
    <location>
        <begin position="246"/>
        <end position="265"/>
    </location>
</feature>
<keyword evidence="5 7" id="KW-1133">Transmembrane helix</keyword>
<feature type="transmembrane region" description="Helical" evidence="7">
    <location>
        <begin position="214"/>
        <end position="234"/>
    </location>
</feature>
<name>A0ABN0VSW6_9BACI</name>
<proteinExistence type="inferred from homology"/>
<reference evidence="9 10" key="1">
    <citation type="journal article" date="2019" name="Int. J. Syst. Evol. Microbiol.">
        <title>The Global Catalogue of Microorganisms (GCM) 10K type strain sequencing project: providing services to taxonomists for standard genome sequencing and annotation.</title>
        <authorList>
            <consortium name="The Broad Institute Genomics Platform"/>
            <consortium name="The Broad Institute Genome Sequencing Center for Infectious Disease"/>
            <person name="Wu L."/>
            <person name="Ma J."/>
        </authorList>
    </citation>
    <scope>NUCLEOTIDE SEQUENCE [LARGE SCALE GENOMIC DNA]</scope>
    <source>
        <strain evidence="9 10">JCM 9731</strain>
    </source>
</reference>
<feature type="domain" description="EamA" evidence="8">
    <location>
        <begin position="150"/>
        <end position="286"/>
    </location>
</feature>
<feature type="transmembrane region" description="Helical" evidence="7">
    <location>
        <begin position="65"/>
        <end position="84"/>
    </location>
</feature>
<keyword evidence="6 7" id="KW-0472">Membrane</keyword>
<evidence type="ECO:0000256" key="1">
    <source>
        <dbReference type="ARBA" id="ARBA00004651"/>
    </source>
</evidence>
<dbReference type="EMBL" id="BAAADJ010000004">
    <property type="protein sequence ID" value="GAA0316455.1"/>
    <property type="molecule type" value="Genomic_DNA"/>
</dbReference>
<dbReference type="Pfam" id="PF00892">
    <property type="entry name" value="EamA"/>
    <property type="match status" value="2"/>
</dbReference>
<feature type="transmembrane region" description="Helical" evidence="7">
    <location>
        <begin position="122"/>
        <end position="141"/>
    </location>
</feature>
<evidence type="ECO:0000256" key="7">
    <source>
        <dbReference type="SAM" id="Phobius"/>
    </source>
</evidence>
<sequence>MKDLRIYIILTIVMFVWGVNLPIVKYLTAQMGPVTMTALRILIAATTVFIILAIMGLIRKPSRKEWLYIGLGAVLNVALHHYFISVGLTMTSGTNAGLILGTGPMLTAIFGSLILRLFPTKLQWIGFLLGLSGVSLTVIAGNGGASSVSLGDLFVFLAIFAQVLSFMVITKAAKTMDPRLLTAYMFLFGSILLFITGFIQEPGEMAAFATVPGVFWLAILASGMGATAVGHMLYNFSIGIVGPSKSAIFINLNTVFSLIGAAILLNEKITSIHLIGLVLIIGGVLLGSGAVEQMMKNRKKKKAISTNAKVKVNI</sequence>
<dbReference type="SUPFAM" id="SSF103481">
    <property type="entry name" value="Multidrug resistance efflux transporter EmrE"/>
    <property type="match status" value="2"/>
</dbReference>
<organism evidence="9 10">
    <name type="scientific">Bacillus carboniphilus</name>
    <dbReference type="NCBI Taxonomy" id="86663"/>
    <lineage>
        <taxon>Bacteria</taxon>
        <taxon>Bacillati</taxon>
        <taxon>Bacillota</taxon>
        <taxon>Bacilli</taxon>
        <taxon>Bacillales</taxon>
        <taxon>Bacillaceae</taxon>
        <taxon>Bacillus</taxon>
    </lineage>
</organism>
<keyword evidence="3" id="KW-1003">Cell membrane</keyword>
<feature type="transmembrane region" description="Helical" evidence="7">
    <location>
        <begin position="153"/>
        <end position="169"/>
    </location>
</feature>
<keyword evidence="10" id="KW-1185">Reference proteome</keyword>
<evidence type="ECO:0000313" key="9">
    <source>
        <dbReference type="EMBL" id="GAA0316455.1"/>
    </source>
</evidence>
<feature type="transmembrane region" description="Helical" evidence="7">
    <location>
        <begin position="181"/>
        <end position="199"/>
    </location>
</feature>
<evidence type="ECO:0000313" key="10">
    <source>
        <dbReference type="Proteomes" id="UP001500782"/>
    </source>
</evidence>
<feature type="transmembrane region" description="Helical" evidence="7">
    <location>
        <begin position="96"/>
        <end position="115"/>
    </location>
</feature>
<evidence type="ECO:0000256" key="2">
    <source>
        <dbReference type="ARBA" id="ARBA00007362"/>
    </source>
</evidence>
<evidence type="ECO:0000256" key="5">
    <source>
        <dbReference type="ARBA" id="ARBA00022989"/>
    </source>
</evidence>
<dbReference type="InterPro" id="IPR000620">
    <property type="entry name" value="EamA_dom"/>
</dbReference>
<accession>A0ABN0VSW6</accession>
<comment type="subcellular location">
    <subcellularLocation>
        <location evidence="1">Cell membrane</location>
        <topology evidence="1">Multi-pass membrane protein</topology>
    </subcellularLocation>
</comment>
<dbReference type="PANTHER" id="PTHR32322:SF18">
    <property type="entry name" value="S-ADENOSYLMETHIONINE_S-ADENOSYLHOMOCYSTEINE TRANSPORTER"/>
    <property type="match status" value="1"/>
</dbReference>
<dbReference type="InterPro" id="IPR050638">
    <property type="entry name" value="AA-Vitamin_Transporters"/>
</dbReference>
<keyword evidence="4 7" id="KW-0812">Transmembrane</keyword>
<feature type="domain" description="EamA" evidence="8">
    <location>
        <begin position="6"/>
        <end position="138"/>
    </location>
</feature>
<protein>
    <submittedName>
        <fullName evidence="9">DMT family transporter</fullName>
    </submittedName>
</protein>
<evidence type="ECO:0000259" key="8">
    <source>
        <dbReference type="Pfam" id="PF00892"/>
    </source>
</evidence>
<comment type="caution">
    <text evidence="9">The sequence shown here is derived from an EMBL/GenBank/DDBJ whole genome shotgun (WGS) entry which is preliminary data.</text>
</comment>
<dbReference type="InterPro" id="IPR037185">
    <property type="entry name" value="EmrE-like"/>
</dbReference>
<gene>
    <name evidence="9" type="ORF">GCM10008967_03790</name>
</gene>
<feature type="transmembrane region" description="Helical" evidence="7">
    <location>
        <begin position="39"/>
        <end position="58"/>
    </location>
</feature>
<evidence type="ECO:0000256" key="6">
    <source>
        <dbReference type="ARBA" id="ARBA00023136"/>
    </source>
</evidence>
<dbReference type="Proteomes" id="UP001500782">
    <property type="component" value="Unassembled WGS sequence"/>
</dbReference>